<evidence type="ECO:0000313" key="1">
    <source>
        <dbReference type="EMBL" id="KKM68221.1"/>
    </source>
</evidence>
<accession>A0A0F9K0J1</accession>
<dbReference type="EMBL" id="LAZR01010207">
    <property type="protein sequence ID" value="KKM68221.1"/>
    <property type="molecule type" value="Genomic_DNA"/>
</dbReference>
<sequence>MNDLNWDVAKRYLDSMFRMHTEIGAAGESELKEDVNPLLARFDSGERTPKLHKEIMELK</sequence>
<gene>
    <name evidence="1" type="ORF">LCGC14_1462990</name>
</gene>
<dbReference type="AlphaFoldDB" id="A0A0F9K0J1"/>
<proteinExistence type="predicted"/>
<comment type="caution">
    <text evidence="1">The sequence shown here is derived from an EMBL/GenBank/DDBJ whole genome shotgun (WGS) entry which is preliminary data.</text>
</comment>
<protein>
    <submittedName>
        <fullName evidence="1">Uncharacterized protein</fullName>
    </submittedName>
</protein>
<name>A0A0F9K0J1_9ZZZZ</name>
<reference evidence="1" key="1">
    <citation type="journal article" date="2015" name="Nature">
        <title>Complex archaea that bridge the gap between prokaryotes and eukaryotes.</title>
        <authorList>
            <person name="Spang A."/>
            <person name="Saw J.H."/>
            <person name="Jorgensen S.L."/>
            <person name="Zaremba-Niedzwiedzka K."/>
            <person name="Martijn J."/>
            <person name="Lind A.E."/>
            <person name="van Eijk R."/>
            <person name="Schleper C."/>
            <person name="Guy L."/>
            <person name="Ettema T.J."/>
        </authorList>
    </citation>
    <scope>NUCLEOTIDE SEQUENCE</scope>
</reference>
<organism evidence="1">
    <name type="scientific">marine sediment metagenome</name>
    <dbReference type="NCBI Taxonomy" id="412755"/>
    <lineage>
        <taxon>unclassified sequences</taxon>
        <taxon>metagenomes</taxon>
        <taxon>ecological metagenomes</taxon>
    </lineage>
</organism>